<proteinExistence type="inferred from homology"/>
<feature type="binding site" evidence="19">
    <location>
        <begin position="50"/>
        <end position="53"/>
    </location>
    <ligand>
        <name>GTP</name>
        <dbReference type="ChEBI" id="CHEBI:37565"/>
    </ligand>
</feature>
<dbReference type="EMBL" id="CP019633">
    <property type="protein sequence ID" value="AQQ09882.1"/>
    <property type="molecule type" value="Genomic_DNA"/>
</dbReference>
<dbReference type="NCBIfam" id="NF004469">
    <property type="entry name" value="PRK05800.1"/>
    <property type="match status" value="1"/>
</dbReference>
<dbReference type="InterPro" id="IPR003203">
    <property type="entry name" value="CobU/CobP"/>
</dbReference>
<keyword evidence="11 20" id="KW-0808">Transferase</keyword>
<dbReference type="GO" id="GO:0043752">
    <property type="term" value="F:adenosylcobinamide kinase activity"/>
    <property type="evidence" value="ECO:0007669"/>
    <property type="project" value="UniProtKB-EC"/>
</dbReference>
<dbReference type="KEGG" id="pbu:L21SP3_01702"/>
<evidence type="ECO:0000256" key="13">
    <source>
        <dbReference type="ARBA" id="ARBA00022777"/>
    </source>
</evidence>
<dbReference type="GO" id="GO:0008820">
    <property type="term" value="F:cobinamide phosphate guanylyltransferase activity"/>
    <property type="evidence" value="ECO:0007669"/>
    <property type="project" value="UniProtKB-EC"/>
</dbReference>
<reference evidence="21" key="1">
    <citation type="submission" date="2017-02" db="EMBL/GenBank/DDBJ databases">
        <title>Comparative genomics and description of representatives of a novel lineage of planctomycetes thriving in anoxic sediments.</title>
        <authorList>
            <person name="Spring S."/>
            <person name="Bunk B."/>
            <person name="Sproer C."/>
            <person name="Klenk H.-P."/>
        </authorList>
    </citation>
    <scope>NUCLEOTIDE SEQUENCE [LARGE SCALE GENOMIC DNA]</scope>
    <source>
        <strain evidence="21">L21-RPul-D3</strain>
    </source>
</reference>
<evidence type="ECO:0000256" key="2">
    <source>
        <dbReference type="ARBA" id="ARBA00000711"/>
    </source>
</evidence>
<evidence type="ECO:0000256" key="9">
    <source>
        <dbReference type="ARBA" id="ARBA00012523"/>
    </source>
</evidence>
<feature type="binding site" evidence="19">
    <location>
        <begin position="9"/>
        <end position="16"/>
    </location>
    <ligand>
        <name>GTP</name>
        <dbReference type="ChEBI" id="CHEBI:37565"/>
    </ligand>
</feature>
<gene>
    <name evidence="20" type="primary">cobP</name>
    <name evidence="20" type="ORF">L21SP3_01702</name>
</gene>
<comment type="catalytic activity">
    <reaction evidence="3">
        <text>adenosylcob(III)inamide + GTP = adenosylcob(III)inamide phosphate + GDP + H(+)</text>
        <dbReference type="Rhea" id="RHEA:15765"/>
        <dbReference type="ChEBI" id="CHEBI:2480"/>
        <dbReference type="ChEBI" id="CHEBI:15378"/>
        <dbReference type="ChEBI" id="CHEBI:37565"/>
        <dbReference type="ChEBI" id="CHEBI:58189"/>
        <dbReference type="ChEBI" id="CHEBI:58502"/>
        <dbReference type="EC" id="2.7.1.156"/>
    </reaction>
</comment>
<dbReference type="Pfam" id="PF02283">
    <property type="entry name" value="CobU"/>
    <property type="match status" value="1"/>
</dbReference>
<protein>
    <recommendedName>
        <fullName evidence="16">Adenosylcobinamide kinase</fullName>
        <ecNumber evidence="8">2.7.1.156</ecNumber>
        <ecNumber evidence="9">2.7.7.62</ecNumber>
    </recommendedName>
    <alternativeName>
        <fullName evidence="17">Adenosylcobinamide-phosphate guanylyltransferase</fullName>
    </alternativeName>
</protein>
<evidence type="ECO:0000313" key="20">
    <source>
        <dbReference type="EMBL" id="AQQ09882.1"/>
    </source>
</evidence>
<evidence type="ECO:0000256" key="17">
    <source>
        <dbReference type="ARBA" id="ARBA00030571"/>
    </source>
</evidence>
<keyword evidence="15 19" id="KW-0342">GTP-binding</keyword>
<feature type="binding site" evidence="19">
    <location>
        <position position="83"/>
    </location>
    <ligand>
        <name>GTP</name>
        <dbReference type="ChEBI" id="CHEBI:37565"/>
    </ligand>
</feature>
<comment type="pathway">
    <text evidence="6">Cofactor biosynthesis; adenosylcobalamin biosynthesis; adenosylcobalamin from cob(II)yrinate a,c-diamide: step 5/7.</text>
</comment>
<evidence type="ECO:0000256" key="16">
    <source>
        <dbReference type="ARBA" id="ARBA00029570"/>
    </source>
</evidence>
<evidence type="ECO:0000313" key="21">
    <source>
        <dbReference type="Proteomes" id="UP000188273"/>
    </source>
</evidence>
<accession>A0A1Q2HR36</accession>
<evidence type="ECO:0000256" key="19">
    <source>
        <dbReference type="PIRSR" id="PIRSR006135-2"/>
    </source>
</evidence>
<organism evidence="20 21">
    <name type="scientific">Sedimentisphaera cyanobacteriorum</name>
    <dbReference type="NCBI Taxonomy" id="1940790"/>
    <lineage>
        <taxon>Bacteria</taxon>
        <taxon>Pseudomonadati</taxon>
        <taxon>Planctomycetota</taxon>
        <taxon>Phycisphaerae</taxon>
        <taxon>Sedimentisphaerales</taxon>
        <taxon>Sedimentisphaeraceae</taxon>
        <taxon>Sedimentisphaera</taxon>
    </lineage>
</organism>
<dbReference type="STRING" id="1940790.L21SP3_01702"/>
<keyword evidence="21" id="KW-1185">Reference proteome</keyword>
<dbReference type="AlphaFoldDB" id="A0A1Q2HR36"/>
<feature type="binding site" evidence="19">
    <location>
        <begin position="33"/>
        <end position="35"/>
    </location>
    <ligand>
        <name>GTP</name>
        <dbReference type="ChEBI" id="CHEBI:37565"/>
    </ligand>
</feature>
<dbReference type="GO" id="GO:0005524">
    <property type="term" value="F:ATP binding"/>
    <property type="evidence" value="ECO:0007669"/>
    <property type="project" value="UniProtKB-KW"/>
</dbReference>
<evidence type="ECO:0000256" key="3">
    <source>
        <dbReference type="ARBA" id="ARBA00001522"/>
    </source>
</evidence>
<dbReference type="SUPFAM" id="SSF52540">
    <property type="entry name" value="P-loop containing nucleoside triphosphate hydrolases"/>
    <property type="match status" value="1"/>
</dbReference>
<evidence type="ECO:0000256" key="5">
    <source>
        <dbReference type="ARBA" id="ARBA00004692"/>
    </source>
</evidence>
<evidence type="ECO:0000256" key="1">
    <source>
        <dbReference type="ARBA" id="ARBA00000312"/>
    </source>
</evidence>
<evidence type="ECO:0000256" key="4">
    <source>
        <dbReference type="ARBA" id="ARBA00003889"/>
    </source>
</evidence>
<dbReference type="PIRSF" id="PIRSF006135">
    <property type="entry name" value="CobU"/>
    <property type="match status" value="1"/>
</dbReference>
<dbReference type="OrthoDB" id="9799422at2"/>
<dbReference type="PANTHER" id="PTHR34848">
    <property type="match status" value="1"/>
</dbReference>
<comment type="function">
    <text evidence="4">Catalyzes ATP-dependent phosphorylation of adenosylcobinamide and addition of GMP to adenosylcobinamide phosphate.</text>
</comment>
<feature type="active site" description="GMP-histidine intermediate" evidence="18">
    <location>
        <position position="49"/>
    </location>
</feature>
<dbReference type="EC" id="2.7.1.156" evidence="8"/>
<keyword evidence="14" id="KW-0067">ATP-binding</keyword>
<dbReference type="RefSeq" id="WP_077540597.1">
    <property type="nucleotide sequence ID" value="NZ_CP019633.1"/>
</dbReference>
<comment type="catalytic activity">
    <reaction evidence="2">
        <text>adenosylcob(III)inamide phosphate + GTP + H(+) = adenosylcob(III)inamide-GDP + diphosphate</text>
        <dbReference type="Rhea" id="RHEA:22712"/>
        <dbReference type="ChEBI" id="CHEBI:15378"/>
        <dbReference type="ChEBI" id="CHEBI:33019"/>
        <dbReference type="ChEBI" id="CHEBI:37565"/>
        <dbReference type="ChEBI" id="CHEBI:58502"/>
        <dbReference type="ChEBI" id="CHEBI:60487"/>
        <dbReference type="EC" id="2.7.7.62"/>
    </reaction>
</comment>
<evidence type="ECO:0000256" key="18">
    <source>
        <dbReference type="PIRSR" id="PIRSR006135-1"/>
    </source>
</evidence>
<evidence type="ECO:0000256" key="7">
    <source>
        <dbReference type="ARBA" id="ARBA00007490"/>
    </source>
</evidence>
<evidence type="ECO:0000256" key="8">
    <source>
        <dbReference type="ARBA" id="ARBA00012016"/>
    </source>
</evidence>
<evidence type="ECO:0000256" key="12">
    <source>
        <dbReference type="ARBA" id="ARBA00022741"/>
    </source>
</evidence>
<evidence type="ECO:0000256" key="6">
    <source>
        <dbReference type="ARBA" id="ARBA00005159"/>
    </source>
</evidence>
<comment type="similarity">
    <text evidence="7">Belongs to the CobU/CobP family.</text>
</comment>
<keyword evidence="10" id="KW-0169">Cobalamin biosynthesis</keyword>
<evidence type="ECO:0000256" key="10">
    <source>
        <dbReference type="ARBA" id="ARBA00022573"/>
    </source>
</evidence>
<dbReference type="EC" id="2.7.7.62" evidence="9"/>
<feature type="binding site" evidence="19">
    <location>
        <position position="61"/>
    </location>
    <ligand>
        <name>GTP</name>
        <dbReference type="ChEBI" id="CHEBI:37565"/>
    </ligand>
</feature>
<dbReference type="UniPathway" id="UPA00148">
    <property type="reaction ID" value="UER00236"/>
</dbReference>
<evidence type="ECO:0000256" key="15">
    <source>
        <dbReference type="ARBA" id="ARBA00023134"/>
    </source>
</evidence>
<comment type="catalytic activity">
    <reaction evidence="1">
        <text>adenosylcob(III)inamide + ATP = adenosylcob(III)inamide phosphate + ADP + H(+)</text>
        <dbReference type="Rhea" id="RHEA:15769"/>
        <dbReference type="ChEBI" id="CHEBI:2480"/>
        <dbReference type="ChEBI" id="CHEBI:15378"/>
        <dbReference type="ChEBI" id="CHEBI:30616"/>
        <dbReference type="ChEBI" id="CHEBI:58502"/>
        <dbReference type="ChEBI" id="CHEBI:456216"/>
        <dbReference type="EC" id="2.7.1.156"/>
    </reaction>
</comment>
<evidence type="ECO:0000256" key="11">
    <source>
        <dbReference type="ARBA" id="ARBA00022679"/>
    </source>
</evidence>
<dbReference type="CDD" id="cd00544">
    <property type="entry name" value="CobU"/>
    <property type="match status" value="1"/>
</dbReference>
<dbReference type="Gene3D" id="3.40.50.300">
    <property type="entry name" value="P-loop containing nucleotide triphosphate hydrolases"/>
    <property type="match status" value="1"/>
</dbReference>
<dbReference type="GO" id="GO:0005525">
    <property type="term" value="F:GTP binding"/>
    <property type="evidence" value="ECO:0007669"/>
    <property type="project" value="UniProtKB-KW"/>
</dbReference>
<dbReference type="Proteomes" id="UP000188273">
    <property type="component" value="Chromosome"/>
</dbReference>
<comment type="pathway">
    <text evidence="5">Cofactor biosynthesis; adenosylcobalamin biosynthesis; adenosylcobalamin from cob(II)yrinate a,c-diamide: step 6/7.</text>
</comment>
<dbReference type="GO" id="GO:0009236">
    <property type="term" value="P:cobalamin biosynthetic process"/>
    <property type="evidence" value="ECO:0007669"/>
    <property type="project" value="UniProtKB-UniPathway"/>
</dbReference>
<keyword evidence="13 20" id="KW-0418">Kinase</keyword>
<sequence length="178" mass="19785">MNQIIFVTGGARSGKSSFALDCASKYKNRVFIATAKAIDKEMSDRIQAHKNQRGSDYKTIEKPVNLSQAISDLENNVEIAVIDCLTVWLGNLFYKIKELHLIQNYIDEFASSIRKCPCKLVIVSNEVGMGIVPGNELTRQFRDQAGNLNKKIAQIADTVVLMVSGISVAIKGNYENVW</sequence>
<keyword evidence="12 19" id="KW-0547">Nucleotide-binding</keyword>
<dbReference type="InterPro" id="IPR027417">
    <property type="entry name" value="P-loop_NTPase"/>
</dbReference>
<evidence type="ECO:0000256" key="14">
    <source>
        <dbReference type="ARBA" id="ARBA00022840"/>
    </source>
</evidence>
<dbReference type="PANTHER" id="PTHR34848:SF1">
    <property type="entry name" value="BIFUNCTIONAL ADENOSYLCOBALAMIN BIOSYNTHESIS PROTEIN COBU"/>
    <property type="match status" value="1"/>
</dbReference>
<name>A0A1Q2HR36_9BACT</name>